<dbReference type="EMBL" id="BAAAID010000005">
    <property type="protein sequence ID" value="GAA0920145.1"/>
    <property type="molecule type" value="Genomic_DNA"/>
</dbReference>
<sequence length="300" mass="33193">MCLAEDTGTLGHVETILILVCGRAPECSLAGLNHVCIDLIRRHTTPTTARNDTPYSPVSPCSQSLLTWRHFWLTSALGKQKDTQTGMMTIMHATPTNPLDVETFAEPAQQRRFAAAMHRIAADRPPGAPVRVYISAAPRTRNNPKWENWLAQITDELPDGVQTLHYGTVFNEDRPYDWETVADGLDGLVVVGKQKRPGSRVNLLGPIARLELRSLVARKPVLLYGHNLGLIPVIDCQSQVLTPEDAPRLKLIAPKRWRKGDSPTLQAALRALRPRGTDVGADQNMNVPSHMDHPFAVPPR</sequence>
<gene>
    <name evidence="2" type="ORF">GCM10009575_012700</name>
</gene>
<evidence type="ECO:0008006" key="4">
    <source>
        <dbReference type="Google" id="ProtNLM"/>
    </source>
</evidence>
<keyword evidence="3" id="KW-1185">Reference proteome</keyword>
<dbReference type="Proteomes" id="UP001500418">
    <property type="component" value="Unassembled WGS sequence"/>
</dbReference>
<protein>
    <recommendedName>
        <fullName evidence="4">UspA domain-containing protein</fullName>
    </recommendedName>
</protein>
<accession>A0ABN1P0T4</accession>
<feature type="region of interest" description="Disordered" evidence="1">
    <location>
        <begin position="277"/>
        <end position="300"/>
    </location>
</feature>
<evidence type="ECO:0000313" key="3">
    <source>
        <dbReference type="Proteomes" id="UP001500418"/>
    </source>
</evidence>
<organism evidence="2 3">
    <name type="scientific">Streptomyces rhizosphaericus</name>
    <dbReference type="NCBI Taxonomy" id="114699"/>
    <lineage>
        <taxon>Bacteria</taxon>
        <taxon>Bacillati</taxon>
        <taxon>Actinomycetota</taxon>
        <taxon>Actinomycetes</taxon>
        <taxon>Kitasatosporales</taxon>
        <taxon>Streptomycetaceae</taxon>
        <taxon>Streptomyces</taxon>
        <taxon>Streptomyces violaceusniger group</taxon>
    </lineage>
</organism>
<evidence type="ECO:0000313" key="2">
    <source>
        <dbReference type="EMBL" id="GAA0920145.1"/>
    </source>
</evidence>
<reference evidence="2 3" key="1">
    <citation type="journal article" date="2019" name="Int. J. Syst. Evol. Microbiol.">
        <title>The Global Catalogue of Microorganisms (GCM) 10K type strain sequencing project: providing services to taxonomists for standard genome sequencing and annotation.</title>
        <authorList>
            <consortium name="The Broad Institute Genomics Platform"/>
            <consortium name="The Broad Institute Genome Sequencing Center for Infectious Disease"/>
            <person name="Wu L."/>
            <person name="Ma J."/>
        </authorList>
    </citation>
    <scope>NUCLEOTIDE SEQUENCE [LARGE SCALE GENOMIC DNA]</scope>
    <source>
        <strain evidence="2 3">JCM 11444</strain>
    </source>
</reference>
<comment type="caution">
    <text evidence="2">The sequence shown here is derived from an EMBL/GenBank/DDBJ whole genome shotgun (WGS) entry which is preliminary data.</text>
</comment>
<proteinExistence type="predicted"/>
<name>A0ABN1P0T4_9ACTN</name>
<evidence type="ECO:0000256" key="1">
    <source>
        <dbReference type="SAM" id="MobiDB-lite"/>
    </source>
</evidence>